<organism evidence="1 2">
    <name type="scientific">Desulfotomaculum copahuensis</name>
    <dbReference type="NCBI Taxonomy" id="1838280"/>
    <lineage>
        <taxon>Bacteria</taxon>
        <taxon>Bacillati</taxon>
        <taxon>Bacillota</taxon>
        <taxon>Clostridia</taxon>
        <taxon>Eubacteriales</taxon>
        <taxon>Desulfotomaculaceae</taxon>
        <taxon>Desulfotomaculum</taxon>
    </lineage>
</organism>
<dbReference type="AlphaFoldDB" id="A0A1B7LAF3"/>
<proteinExistence type="predicted"/>
<reference evidence="1 2" key="1">
    <citation type="submission" date="2016-04" db="EMBL/GenBank/DDBJ databases">
        <authorList>
            <person name="Evans L.H."/>
            <person name="Alamgir A."/>
            <person name="Owens N."/>
            <person name="Weber N.D."/>
            <person name="Virtaneva K."/>
            <person name="Barbian K."/>
            <person name="Babar A."/>
            <person name="Rosenke K."/>
        </authorList>
    </citation>
    <scope>NUCLEOTIDE SEQUENCE [LARGE SCALE GENOMIC DNA]</scope>
    <source>
        <strain evidence="1 2">LMa1</strain>
    </source>
</reference>
<sequence>MNLFKRLFTPKEEKRSTLRDADGWLTLYGGSTTAGVTVTAESALSHPAVMGAVRLIAELTASLPLVAYERTTDGRRRAENHPVHRLLHEQPNPQQTPFTWKEEIGLHLLLYGNAYILVQWDDAGRPAALWPLHPARVQVDIQPSGAILYKVNTVAGQLVTYTTDDVLHIPLLALDGLIGRSPVQVAREAIGAALAAEEHAAGYFANAARPSGVLKTAGILDPDAAQRLKESWQAAYGRGKAGTAVLEDGIEFESISGNARDSQLIESRQFAMRTIAAALRIPPHLLDPTARGTYSNVETQSLEFLTFSLQPFLTRLEEALTLKLFTPSERQRFFVEFLTDSLLRTDTQTRYTAYQMAIASGFMTANEVRQRENLPPLQGQPVRESASIETRAKQPKDKIEAVAKKVITKERTDIMAIVEKHLGNRDAESGITDYYQNIDWIIEEFSPVFTAIASETHQDALQEVKGSPWGDSLWSEFIAALTASYAARHASISLATIQPALRAGNEEAILESLDQTFADMESTRPGKIAALESANILNETKLKTYQQAGITKIKWQAHAGACEFCRKLDGKTVSISEPFIAKGEAIPGPQGDMSRNLTARQPRLRPPLHLGCSCTLTPVREVNISGVKAL</sequence>
<gene>
    <name evidence="1" type="ORF">A6M21_16250</name>
</gene>
<protein>
    <submittedName>
        <fullName evidence="1">Phage portal protein</fullName>
    </submittedName>
</protein>
<dbReference type="EMBL" id="LYVF01000201">
    <property type="protein sequence ID" value="OAT79312.1"/>
    <property type="molecule type" value="Genomic_DNA"/>
</dbReference>
<evidence type="ECO:0000313" key="2">
    <source>
        <dbReference type="Proteomes" id="UP000078532"/>
    </source>
</evidence>
<dbReference type="STRING" id="1838280.A6M21_16250"/>
<dbReference type="Gene3D" id="3.40.140.120">
    <property type="match status" value="1"/>
</dbReference>
<name>A0A1B7LAF3_9FIRM</name>
<dbReference type="OrthoDB" id="9765386at2"/>
<evidence type="ECO:0000313" key="1">
    <source>
        <dbReference type="EMBL" id="OAT79312.1"/>
    </source>
</evidence>
<dbReference type="Proteomes" id="UP000078532">
    <property type="component" value="Unassembled WGS sequence"/>
</dbReference>
<accession>A0A1B7LAF3</accession>
<dbReference type="InterPro" id="IPR006427">
    <property type="entry name" value="Portal_HK97"/>
</dbReference>
<dbReference type="InterPro" id="IPR006944">
    <property type="entry name" value="Phage/GTA_portal"/>
</dbReference>
<comment type="caution">
    <text evidence="1">The sequence shown here is derived from an EMBL/GenBank/DDBJ whole genome shotgun (WGS) entry which is preliminary data.</text>
</comment>
<dbReference type="Gene3D" id="3.30.1120.70">
    <property type="match status" value="1"/>
</dbReference>
<keyword evidence="2" id="KW-1185">Reference proteome</keyword>
<dbReference type="RefSeq" id="WP_066671881.1">
    <property type="nucleotide sequence ID" value="NZ_LYVF01000201.1"/>
</dbReference>
<dbReference type="Gene3D" id="1.20.1270.210">
    <property type="match status" value="1"/>
</dbReference>
<dbReference type="NCBIfam" id="TIGR01537">
    <property type="entry name" value="portal_HK97"/>
    <property type="match status" value="1"/>
</dbReference>
<dbReference type="Pfam" id="PF04860">
    <property type="entry name" value="Phage_portal"/>
    <property type="match status" value="1"/>
</dbReference>